<evidence type="ECO:0000313" key="4">
    <source>
        <dbReference type="EMBL" id="TDK58214.1"/>
    </source>
</evidence>
<name>A0A4R5VLX1_9BACI</name>
<evidence type="ECO:0000313" key="5">
    <source>
        <dbReference type="Proteomes" id="UP000295132"/>
    </source>
</evidence>
<protein>
    <recommendedName>
        <fullName evidence="3">Core-binding (CB) domain-containing protein</fullName>
    </recommendedName>
</protein>
<dbReference type="PROSITE" id="PS51900">
    <property type="entry name" value="CB"/>
    <property type="match status" value="1"/>
</dbReference>
<organism evidence="4 5">
    <name type="scientific">Bacillus salipaludis</name>
    <dbReference type="NCBI Taxonomy" id="2547811"/>
    <lineage>
        <taxon>Bacteria</taxon>
        <taxon>Bacillati</taxon>
        <taxon>Bacillota</taxon>
        <taxon>Bacilli</taxon>
        <taxon>Bacillales</taxon>
        <taxon>Bacillaceae</taxon>
        <taxon>Bacillus</taxon>
    </lineage>
</organism>
<evidence type="ECO:0000256" key="2">
    <source>
        <dbReference type="PROSITE-ProRule" id="PRU01248"/>
    </source>
</evidence>
<dbReference type="InterPro" id="IPR044068">
    <property type="entry name" value="CB"/>
</dbReference>
<evidence type="ECO:0000256" key="1">
    <source>
        <dbReference type="ARBA" id="ARBA00023125"/>
    </source>
</evidence>
<feature type="domain" description="Core-binding (CB)" evidence="3">
    <location>
        <begin position="63"/>
        <end position="136"/>
    </location>
</feature>
<proteinExistence type="predicted"/>
<reference evidence="4 5" key="1">
    <citation type="submission" date="2019-03" db="EMBL/GenBank/DDBJ databases">
        <title>Bacillus niacini sp. nov. a Nicotinate-Metabolizing Mesophile Isolated from Soil.</title>
        <authorList>
            <person name="Zhang G."/>
        </authorList>
    </citation>
    <scope>NUCLEOTIDE SEQUENCE [LARGE SCALE GENOMIC DNA]</scope>
    <source>
        <strain evidence="4 5">WN066</strain>
    </source>
</reference>
<accession>A0A4R5VLX1</accession>
<gene>
    <name evidence="4" type="ORF">E2K98_24400</name>
</gene>
<dbReference type="GO" id="GO:0003677">
    <property type="term" value="F:DNA binding"/>
    <property type="evidence" value="ECO:0007669"/>
    <property type="project" value="UniProtKB-UniRule"/>
</dbReference>
<sequence>MSVFLLFFSPHCRTPNFVIIGHIYQNRGHNYLCDVHLLHKEDKKNQTRVRQIRHDRHTPDDRYTLHDAVEIFIKAKEAERLRNSTIKGYYDTVRYFRDWLNPDIEYIDEIKSSILRDYINYLKNDRLPYQGSRHQK</sequence>
<dbReference type="Gene3D" id="1.10.150.130">
    <property type="match status" value="1"/>
</dbReference>
<comment type="caution">
    <text evidence="4">The sequence shown here is derived from an EMBL/GenBank/DDBJ whole genome shotgun (WGS) entry which is preliminary data.</text>
</comment>
<keyword evidence="1 2" id="KW-0238">DNA-binding</keyword>
<dbReference type="Proteomes" id="UP000295132">
    <property type="component" value="Unassembled WGS sequence"/>
</dbReference>
<dbReference type="InterPro" id="IPR010998">
    <property type="entry name" value="Integrase_recombinase_N"/>
</dbReference>
<dbReference type="AlphaFoldDB" id="A0A4R5VLX1"/>
<dbReference type="EMBL" id="SMYO01000016">
    <property type="protein sequence ID" value="TDK58214.1"/>
    <property type="molecule type" value="Genomic_DNA"/>
</dbReference>
<evidence type="ECO:0000259" key="3">
    <source>
        <dbReference type="PROSITE" id="PS51900"/>
    </source>
</evidence>